<accession>A0ABW3LMN0</accession>
<dbReference type="RefSeq" id="WP_390363304.1">
    <property type="nucleotide sequence ID" value="NZ_JBHTKJ010000043.1"/>
</dbReference>
<evidence type="ECO:0000313" key="3">
    <source>
        <dbReference type="EMBL" id="MFD1039645.1"/>
    </source>
</evidence>
<gene>
    <name evidence="3" type="ORF">ACFQ3N_14745</name>
</gene>
<evidence type="ECO:0000313" key="4">
    <source>
        <dbReference type="Proteomes" id="UP001597040"/>
    </source>
</evidence>
<organism evidence="3 4">
    <name type="scientific">Virgibacillus byunsanensis</name>
    <dbReference type="NCBI Taxonomy" id="570945"/>
    <lineage>
        <taxon>Bacteria</taxon>
        <taxon>Bacillati</taxon>
        <taxon>Bacillota</taxon>
        <taxon>Bacilli</taxon>
        <taxon>Bacillales</taxon>
        <taxon>Bacillaceae</taxon>
        <taxon>Virgibacillus</taxon>
    </lineage>
</organism>
<sequence length="191" mass="21880">MYQKFLLLFITGILLAVTACGDTDSANDERVADEMDPLQDNEQNETQTDPGQNDRLGYVNFSKDELENDNERNHTATIDRTQLADMITRIILRSDGFEQVGTLVTDEEVLIAYRKDEETDSEKAAVMARKTAMSVLPRYFKIYVSENDMLMQDIQSLHNSTVDHKNYDNTIKQIIKEMEKTPQGLDNTMDE</sequence>
<feature type="chain" id="PRO_5046047104" evidence="2">
    <location>
        <begin position="22"/>
        <end position="191"/>
    </location>
</feature>
<proteinExistence type="predicted"/>
<dbReference type="PROSITE" id="PS51257">
    <property type="entry name" value="PROKAR_LIPOPROTEIN"/>
    <property type="match status" value="1"/>
</dbReference>
<name>A0ABW3LMN0_9BACI</name>
<feature type="signal peptide" evidence="2">
    <location>
        <begin position="1"/>
        <end position="21"/>
    </location>
</feature>
<dbReference type="InterPro" id="IPR019076">
    <property type="entry name" value="Spore_lipoprot_YhcN/YlaJ-like"/>
</dbReference>
<evidence type="ECO:0000256" key="2">
    <source>
        <dbReference type="SAM" id="SignalP"/>
    </source>
</evidence>
<reference evidence="4" key="1">
    <citation type="journal article" date="2019" name="Int. J. Syst. Evol. Microbiol.">
        <title>The Global Catalogue of Microorganisms (GCM) 10K type strain sequencing project: providing services to taxonomists for standard genome sequencing and annotation.</title>
        <authorList>
            <consortium name="The Broad Institute Genomics Platform"/>
            <consortium name="The Broad Institute Genome Sequencing Center for Infectious Disease"/>
            <person name="Wu L."/>
            <person name="Ma J."/>
        </authorList>
    </citation>
    <scope>NUCLEOTIDE SEQUENCE [LARGE SCALE GENOMIC DNA]</scope>
    <source>
        <strain evidence="4">CCUG 56754</strain>
    </source>
</reference>
<comment type="caution">
    <text evidence="3">The sequence shown here is derived from an EMBL/GenBank/DDBJ whole genome shotgun (WGS) entry which is preliminary data.</text>
</comment>
<protein>
    <submittedName>
        <fullName evidence="3">YhcN/YlaJ family sporulation lipoprotein</fullName>
    </submittedName>
</protein>
<evidence type="ECO:0000256" key="1">
    <source>
        <dbReference type="SAM" id="MobiDB-lite"/>
    </source>
</evidence>
<dbReference type="Pfam" id="PF09580">
    <property type="entry name" value="Spore_YhcN_YlaJ"/>
    <property type="match status" value="1"/>
</dbReference>
<keyword evidence="3" id="KW-0449">Lipoprotein</keyword>
<dbReference type="EMBL" id="JBHTKJ010000043">
    <property type="protein sequence ID" value="MFD1039645.1"/>
    <property type="molecule type" value="Genomic_DNA"/>
</dbReference>
<keyword evidence="2" id="KW-0732">Signal</keyword>
<keyword evidence="4" id="KW-1185">Reference proteome</keyword>
<feature type="region of interest" description="Disordered" evidence="1">
    <location>
        <begin position="35"/>
        <end position="57"/>
    </location>
</feature>
<dbReference type="Proteomes" id="UP001597040">
    <property type="component" value="Unassembled WGS sequence"/>
</dbReference>